<reference evidence="3 4" key="1">
    <citation type="submission" date="2016-09" db="EMBL/GenBank/DDBJ databases">
        <title>Lactic acid bacteria from MAP meat Genome sequencing and assembly.</title>
        <authorList>
            <person name="Behr J."/>
            <person name="Hilgarth M."/>
            <person name="Vogel R.F."/>
        </authorList>
    </citation>
    <scope>NUCLEOTIDE SEQUENCE [LARGE SCALE GENOMIC DNA]</scope>
    <source>
        <strain evidence="3 4">TMW21615</strain>
    </source>
</reference>
<evidence type="ECO:0000313" key="3">
    <source>
        <dbReference type="EMBL" id="QDJ29155.1"/>
    </source>
</evidence>
<reference evidence="2" key="2">
    <citation type="submission" date="2020-01" db="EMBL/GenBank/DDBJ databases">
        <authorList>
            <person name="Hilgarth M."/>
            <person name="Vogel R.F."/>
        </authorList>
    </citation>
    <scope>NUCLEOTIDE SEQUENCE</scope>
    <source>
        <strain evidence="2">TMW21897</strain>
    </source>
</reference>
<dbReference type="PANTHER" id="PTHR43685">
    <property type="entry name" value="GLYCOSYLTRANSFERASE"/>
    <property type="match status" value="1"/>
</dbReference>
<dbReference type="InterPro" id="IPR001173">
    <property type="entry name" value="Glyco_trans_2-like"/>
</dbReference>
<organism evidence="3 4">
    <name type="scientific">Pseudolactococcus paracarnosus</name>
    <dbReference type="NCBI Taxonomy" id="2749962"/>
    <lineage>
        <taxon>Bacteria</taxon>
        <taxon>Bacillati</taxon>
        <taxon>Bacillota</taxon>
        <taxon>Bacilli</taxon>
        <taxon>Lactobacillales</taxon>
        <taxon>Streptococcaceae</taxon>
        <taxon>Pseudolactococcus</taxon>
    </lineage>
</organism>
<feature type="domain" description="Glycosyltransferase 2-like" evidence="1">
    <location>
        <begin position="9"/>
        <end position="138"/>
    </location>
</feature>
<accession>A0A7L4WIF2</accession>
<dbReference type="Proteomes" id="UP000516280">
    <property type="component" value="Chromosome"/>
</dbReference>
<dbReference type="PANTHER" id="PTHR43685:SF13">
    <property type="entry name" value="O ANTIGEN BIOSYNTHESIS RHAMNOSYLTRANSFERASE RFBN"/>
    <property type="match status" value="1"/>
</dbReference>
<evidence type="ECO:0000313" key="5">
    <source>
        <dbReference type="Proteomes" id="UP001522462"/>
    </source>
</evidence>
<reference evidence="2 5" key="3">
    <citation type="journal article" date="2022" name="Microbiol. Res.">
        <title>Comparative genome analysis, predicted lifestyle and antimicrobial strategies of Lactococcus carnosus and Lactococcus paracarnosus isolated from meat.</title>
        <authorList>
            <person name="Werum V."/>
            <person name="Ehrmann M."/>
            <person name="Vogel R."/>
            <person name="Hilgarth M."/>
        </authorList>
    </citation>
    <scope>NUCLEOTIDE SEQUENCE [LARGE SCALE GENOMIC DNA]</scope>
    <source>
        <strain evidence="2 5">TMW21897</strain>
    </source>
</reference>
<dbReference type="AlphaFoldDB" id="A0A7L4WIF2"/>
<dbReference type="GO" id="GO:0044010">
    <property type="term" value="P:single-species biofilm formation"/>
    <property type="evidence" value="ECO:0007669"/>
    <property type="project" value="TreeGrafter"/>
</dbReference>
<dbReference type="EMBL" id="CP017195">
    <property type="protein sequence ID" value="QDJ29155.1"/>
    <property type="molecule type" value="Genomic_DNA"/>
</dbReference>
<dbReference type="InterPro" id="IPR050834">
    <property type="entry name" value="Glycosyltransf_2"/>
</dbReference>
<evidence type="ECO:0000259" key="1">
    <source>
        <dbReference type="Pfam" id="PF00535"/>
    </source>
</evidence>
<proteinExistence type="predicted"/>
<sequence>MDNLEIKATIFIPVYNGEKDHLEETLTAIFQQKTDFKYDVLIIDSGSRDRSVAIIQNFCEKYDNIIFQQIENSEYSHGGTRQKAAEMADGEFMVYLSQDAIPANEDWLVNLLSPFDKSPQIAAVLGRQMPRKYCFPLQKKDINAVFAAQGVSGATTIYASTSSDLGRACFYSDVCSAARRSILVNDIPYRNISYAEDQAFGKDIIQSGYLKAYSSESIVIHSNDIKLNEYKGRILDEMLGLEKTGVVLAKPSKKELIKAVTIQSWQDSSHALKDSEYSKFQKIYYAISAPLFRLARWQGMHLAFKHEDKHSLESVKKNS</sequence>
<protein>
    <submittedName>
        <fullName evidence="2">Glycosyltransferase family 2 protein</fullName>
    </submittedName>
</protein>
<dbReference type="Gene3D" id="3.90.550.10">
    <property type="entry name" value="Spore Coat Polysaccharide Biosynthesis Protein SpsA, Chain A"/>
    <property type="match status" value="1"/>
</dbReference>
<dbReference type="CDD" id="cd00761">
    <property type="entry name" value="Glyco_tranf_GTA_type"/>
    <property type="match status" value="1"/>
</dbReference>
<evidence type="ECO:0000313" key="2">
    <source>
        <dbReference type="EMBL" id="MCJ1976863.1"/>
    </source>
</evidence>
<dbReference type="SUPFAM" id="SSF53448">
    <property type="entry name" value="Nucleotide-diphospho-sugar transferases"/>
    <property type="match status" value="1"/>
</dbReference>
<dbReference type="KEGG" id="lpaa:BHS01_10190"/>
<dbReference type="RefSeq" id="WP_109835585.1">
    <property type="nucleotide sequence ID" value="NZ_CP017195.1"/>
</dbReference>
<dbReference type="EMBL" id="JAAEDA010000002">
    <property type="protein sequence ID" value="MCJ1976863.1"/>
    <property type="molecule type" value="Genomic_DNA"/>
</dbReference>
<dbReference type="Pfam" id="PF00535">
    <property type="entry name" value="Glycos_transf_2"/>
    <property type="match status" value="1"/>
</dbReference>
<keyword evidence="5" id="KW-1185">Reference proteome</keyword>
<evidence type="ECO:0000313" key="4">
    <source>
        <dbReference type="Proteomes" id="UP000516280"/>
    </source>
</evidence>
<dbReference type="InterPro" id="IPR029044">
    <property type="entry name" value="Nucleotide-diphossugar_trans"/>
</dbReference>
<name>A0A7L4WIF2_9LACT</name>
<dbReference type="Proteomes" id="UP001522462">
    <property type="component" value="Unassembled WGS sequence"/>
</dbReference>
<gene>
    <name evidence="3" type="ORF">BHS01_10190</name>
    <name evidence="2" type="ORF">GYN19_02680</name>
</gene>